<evidence type="ECO:0000256" key="6">
    <source>
        <dbReference type="ARBA" id="ARBA00022605"/>
    </source>
</evidence>
<keyword evidence="5 9" id="KW-0963">Cytoplasm</keyword>
<proteinExistence type="inferred from homology"/>
<comment type="catalytic activity">
    <reaction evidence="1 9 11">
        <text>1-(5-phospho-beta-D-ribosyl)-5-[(5-phospho-beta-D-ribosylamino)methylideneamino]imidazole-4-carboxamide = 5-[(5-phospho-1-deoxy-D-ribulos-1-ylimino)methylamino]-1-(5-phospho-beta-D-ribosyl)imidazole-4-carboxamide</text>
        <dbReference type="Rhea" id="RHEA:15469"/>
        <dbReference type="ChEBI" id="CHEBI:58435"/>
        <dbReference type="ChEBI" id="CHEBI:58525"/>
        <dbReference type="EC" id="5.3.1.16"/>
    </reaction>
</comment>
<keyword evidence="13" id="KW-1185">Reference proteome</keyword>
<dbReference type="InterPro" id="IPR011060">
    <property type="entry name" value="RibuloseP-bd_barrel"/>
</dbReference>
<feature type="active site" description="Proton donor" evidence="9">
    <location>
        <position position="130"/>
    </location>
</feature>
<reference evidence="12" key="1">
    <citation type="submission" date="2021-12" db="EMBL/GenBank/DDBJ databases">
        <authorList>
            <person name="Rodrigo-Torres L."/>
            <person name="Arahal R. D."/>
            <person name="Lucena T."/>
        </authorList>
    </citation>
    <scope>NUCLEOTIDE SEQUENCE</scope>
    <source>
        <strain evidence="12">CECT 8419</strain>
    </source>
</reference>
<dbReference type="PANTHER" id="PTHR43090:SF2">
    <property type="entry name" value="1-(5-PHOSPHORIBOSYL)-5-[(5-PHOSPHORIBOSYLAMINO)METHYLIDENEAMINO] IMIDAZOLE-4-CARBOXAMIDE ISOMERASE"/>
    <property type="match status" value="1"/>
</dbReference>
<evidence type="ECO:0000256" key="1">
    <source>
        <dbReference type="ARBA" id="ARBA00000901"/>
    </source>
</evidence>
<name>A0ABN8F346_9BACT</name>
<feature type="active site" description="Proton acceptor" evidence="9">
    <location>
        <position position="8"/>
    </location>
</feature>
<dbReference type="SUPFAM" id="SSF51366">
    <property type="entry name" value="Ribulose-phoshate binding barrel"/>
    <property type="match status" value="1"/>
</dbReference>
<keyword evidence="7 9" id="KW-0368">Histidine biosynthesis</keyword>
<comment type="similarity">
    <text evidence="4 9 10">Belongs to the HisA/HisF family.</text>
</comment>
<comment type="pathway">
    <text evidence="3 9 11">Amino-acid biosynthesis; L-histidine biosynthesis; L-histidine from 5-phospho-alpha-D-ribose 1-diphosphate: step 4/9.</text>
</comment>
<dbReference type="RefSeq" id="WP_238751243.1">
    <property type="nucleotide sequence ID" value="NZ_CAKLPZ010000002.1"/>
</dbReference>
<organism evidence="12 13">
    <name type="scientific">Neolewinella maritima</name>
    <dbReference type="NCBI Taxonomy" id="1383882"/>
    <lineage>
        <taxon>Bacteria</taxon>
        <taxon>Pseudomonadati</taxon>
        <taxon>Bacteroidota</taxon>
        <taxon>Saprospiria</taxon>
        <taxon>Saprospirales</taxon>
        <taxon>Lewinellaceae</taxon>
        <taxon>Neolewinella</taxon>
    </lineage>
</organism>
<evidence type="ECO:0000256" key="11">
    <source>
        <dbReference type="RuleBase" id="RU003658"/>
    </source>
</evidence>
<dbReference type="InterPro" id="IPR044524">
    <property type="entry name" value="Isoase_HisA-like"/>
</dbReference>
<keyword evidence="6 9" id="KW-0028">Amino-acid biosynthesis</keyword>
<evidence type="ECO:0000256" key="9">
    <source>
        <dbReference type="HAMAP-Rule" id="MF_01014"/>
    </source>
</evidence>
<dbReference type="GO" id="GO:0003949">
    <property type="term" value="F:1-(5-phosphoribosyl)-5-[(5-phosphoribosylamino)methylideneamino]imidazole-4-carboxamide isomerase activity"/>
    <property type="evidence" value="ECO:0007669"/>
    <property type="project" value="UniProtKB-EC"/>
</dbReference>
<evidence type="ECO:0000256" key="5">
    <source>
        <dbReference type="ARBA" id="ARBA00022490"/>
    </source>
</evidence>
<protein>
    <recommendedName>
        <fullName evidence="9 11">1-(5-phosphoribosyl)-5-[(5-phosphoribosylamino)methylideneamino] imidazole-4-carboxamide isomerase</fullName>
        <ecNumber evidence="9 11">5.3.1.16</ecNumber>
    </recommendedName>
    <alternativeName>
        <fullName evidence="9">Phosphoribosylformimino-5-aminoimidazole carboxamide ribotide isomerase</fullName>
    </alternativeName>
</protein>
<gene>
    <name evidence="9 12" type="primary">hisA</name>
    <name evidence="12" type="ORF">LEM8419_02299</name>
</gene>
<accession>A0ABN8F346</accession>
<comment type="subcellular location">
    <subcellularLocation>
        <location evidence="2 9 11">Cytoplasm</location>
    </subcellularLocation>
</comment>
<dbReference type="EC" id="5.3.1.16" evidence="9 11"/>
<dbReference type="NCBIfam" id="TIGR00007">
    <property type="entry name" value="1-(5-phosphoribosyl)-5-[(5-phosphoribosylamino)methylideneamino]imidazole-4-carboxamide isomerase"/>
    <property type="match status" value="1"/>
</dbReference>
<comment type="caution">
    <text evidence="12">The sequence shown here is derived from an EMBL/GenBank/DDBJ whole genome shotgun (WGS) entry which is preliminary data.</text>
</comment>
<dbReference type="InterPro" id="IPR023016">
    <property type="entry name" value="HisA/PriA"/>
</dbReference>
<dbReference type="HAMAP" id="MF_01014">
    <property type="entry name" value="HisA"/>
    <property type="match status" value="1"/>
</dbReference>
<keyword evidence="8 9" id="KW-0413">Isomerase</keyword>
<evidence type="ECO:0000256" key="3">
    <source>
        <dbReference type="ARBA" id="ARBA00005133"/>
    </source>
</evidence>
<evidence type="ECO:0000256" key="7">
    <source>
        <dbReference type="ARBA" id="ARBA00023102"/>
    </source>
</evidence>
<evidence type="ECO:0000256" key="2">
    <source>
        <dbReference type="ARBA" id="ARBA00004496"/>
    </source>
</evidence>
<dbReference type="EMBL" id="CAKLPZ010000002">
    <property type="protein sequence ID" value="CAH1001396.1"/>
    <property type="molecule type" value="Genomic_DNA"/>
</dbReference>
<dbReference type="CDD" id="cd04732">
    <property type="entry name" value="HisA"/>
    <property type="match status" value="1"/>
</dbReference>
<evidence type="ECO:0000256" key="8">
    <source>
        <dbReference type="ARBA" id="ARBA00023235"/>
    </source>
</evidence>
<sequence>MHIIPAIDLIDGKCVRLTQGDYTRKTVYNEDPLAVAREFEEAGIERLHVVDLDGARGGGIVNHKVLERIAGGTKLKIDWGGGMKRDEDLRVAFEAGAHQVTGGTIAVKQPEVFLGWLERYGAERIILGTDVRGDKIAVNGWEEASDRELFEFLAEYVERGVRYTICTDVSKDGLLQGTARELYARIRREQPEVKLIASGGVTTLDDLRALADLDCYGVIVGKAIYEGRITLEELRAFSDS</sequence>
<dbReference type="Pfam" id="PF00977">
    <property type="entry name" value="His_biosynth"/>
    <property type="match status" value="1"/>
</dbReference>
<dbReference type="Gene3D" id="3.20.20.70">
    <property type="entry name" value="Aldolase class I"/>
    <property type="match status" value="1"/>
</dbReference>
<evidence type="ECO:0000313" key="12">
    <source>
        <dbReference type="EMBL" id="CAH1001396.1"/>
    </source>
</evidence>
<dbReference type="Proteomes" id="UP000837803">
    <property type="component" value="Unassembled WGS sequence"/>
</dbReference>
<dbReference type="InterPro" id="IPR006063">
    <property type="entry name" value="HisA_bact_arch"/>
</dbReference>
<dbReference type="PANTHER" id="PTHR43090">
    <property type="entry name" value="1-(5-PHOSPHORIBOSYL)-5-[(5-PHOSPHORIBOSYLAMINO)METHYLIDENEAMINO] IMIDAZOLE-4-CARBOXAMIDE ISOMERASE"/>
    <property type="match status" value="1"/>
</dbReference>
<evidence type="ECO:0000256" key="10">
    <source>
        <dbReference type="RuleBase" id="RU003657"/>
    </source>
</evidence>
<evidence type="ECO:0000313" key="13">
    <source>
        <dbReference type="Proteomes" id="UP000837803"/>
    </source>
</evidence>
<evidence type="ECO:0000256" key="4">
    <source>
        <dbReference type="ARBA" id="ARBA00009667"/>
    </source>
</evidence>
<dbReference type="InterPro" id="IPR006062">
    <property type="entry name" value="His_biosynth"/>
</dbReference>
<dbReference type="InterPro" id="IPR013785">
    <property type="entry name" value="Aldolase_TIM"/>
</dbReference>